<dbReference type="OrthoDB" id="5342507at2759"/>
<dbReference type="AlphaFoldDB" id="W3WV26"/>
<gene>
    <name evidence="3" type="ORF">PFICI_10871</name>
</gene>
<protein>
    <recommendedName>
        <fullName evidence="5">MARVEL domain-containing protein</fullName>
    </recommendedName>
</protein>
<dbReference type="Proteomes" id="UP000030651">
    <property type="component" value="Unassembled WGS sequence"/>
</dbReference>
<feature type="transmembrane region" description="Helical" evidence="2">
    <location>
        <begin position="144"/>
        <end position="169"/>
    </location>
</feature>
<feature type="transmembrane region" description="Helical" evidence="2">
    <location>
        <begin position="81"/>
        <end position="99"/>
    </location>
</feature>
<accession>W3WV26</accession>
<dbReference type="eggNOG" id="ENOG502SP9C">
    <property type="taxonomic scope" value="Eukaryota"/>
</dbReference>
<proteinExistence type="predicted"/>
<dbReference type="GeneID" id="19275884"/>
<evidence type="ECO:0000256" key="2">
    <source>
        <dbReference type="SAM" id="Phobius"/>
    </source>
</evidence>
<keyword evidence="2" id="KW-1133">Transmembrane helix</keyword>
<dbReference type="KEGG" id="pfy:PFICI_10871"/>
<evidence type="ECO:0000256" key="1">
    <source>
        <dbReference type="SAM" id="MobiDB-lite"/>
    </source>
</evidence>
<sequence length="308" mass="33206">MGAKSGLALKFLQWFIRGIQFCCAAVVLALFSYFLAALHNHSLSIPTWLRAVEGISGAAVLYTLIGLLLLCCLAGHPFTSFIAIILDVCFIGAFIYVAVANKNGASSCRGTVNTPFGSGNAGDQVTSSNSGFTNLPTYRQACQMQTACLAVSIVAILFFLLSILVEFVLVRHRRKEQRFGPSPANNYTSGYGRRNKFMGMFRRRGTGGTTSGDNALPQHTTPEQVRQSYNTESTAVGHDGLAHNKYGEAGYGHEGVNGVNGVNGQHAYHEPGVTGTTQHAYHEPAVMGTTQPPTGYQYNDGTYNRYNA</sequence>
<feature type="transmembrane region" description="Helical" evidence="2">
    <location>
        <begin position="12"/>
        <end position="35"/>
    </location>
</feature>
<name>W3WV26_PESFW</name>
<dbReference type="HOGENOM" id="CLU_057540_1_0_1"/>
<reference evidence="4" key="1">
    <citation type="journal article" date="2015" name="BMC Genomics">
        <title>Genomic and transcriptomic analysis of the endophytic fungus Pestalotiopsis fici reveals its lifestyle and high potential for synthesis of natural products.</title>
        <authorList>
            <person name="Wang X."/>
            <person name="Zhang X."/>
            <person name="Liu L."/>
            <person name="Xiang M."/>
            <person name="Wang W."/>
            <person name="Sun X."/>
            <person name="Che Y."/>
            <person name="Guo L."/>
            <person name="Liu G."/>
            <person name="Guo L."/>
            <person name="Wang C."/>
            <person name="Yin W.B."/>
            <person name="Stadler M."/>
            <person name="Zhang X."/>
            <person name="Liu X."/>
        </authorList>
    </citation>
    <scope>NUCLEOTIDE SEQUENCE [LARGE SCALE GENOMIC DNA]</scope>
    <source>
        <strain evidence="4">W106-1 / CGMCC3.15140</strain>
    </source>
</reference>
<feature type="transmembrane region" description="Helical" evidence="2">
    <location>
        <begin position="55"/>
        <end position="74"/>
    </location>
</feature>
<evidence type="ECO:0000313" key="3">
    <source>
        <dbReference type="EMBL" id="ETS76997.1"/>
    </source>
</evidence>
<keyword evidence="2" id="KW-0812">Transmembrane</keyword>
<dbReference type="InParanoid" id="W3WV26"/>
<dbReference type="EMBL" id="KI912116">
    <property type="protein sequence ID" value="ETS76997.1"/>
    <property type="molecule type" value="Genomic_DNA"/>
</dbReference>
<organism evidence="3 4">
    <name type="scientific">Pestalotiopsis fici (strain W106-1 / CGMCC3.15140)</name>
    <dbReference type="NCBI Taxonomy" id="1229662"/>
    <lineage>
        <taxon>Eukaryota</taxon>
        <taxon>Fungi</taxon>
        <taxon>Dikarya</taxon>
        <taxon>Ascomycota</taxon>
        <taxon>Pezizomycotina</taxon>
        <taxon>Sordariomycetes</taxon>
        <taxon>Xylariomycetidae</taxon>
        <taxon>Amphisphaeriales</taxon>
        <taxon>Sporocadaceae</taxon>
        <taxon>Pestalotiopsis</taxon>
    </lineage>
</organism>
<dbReference type="STRING" id="1229662.W3WV26"/>
<keyword evidence="4" id="KW-1185">Reference proteome</keyword>
<evidence type="ECO:0000313" key="4">
    <source>
        <dbReference type="Proteomes" id="UP000030651"/>
    </source>
</evidence>
<keyword evidence="2" id="KW-0472">Membrane</keyword>
<dbReference type="RefSeq" id="XP_007837643.1">
    <property type="nucleotide sequence ID" value="XM_007839452.1"/>
</dbReference>
<feature type="region of interest" description="Disordered" evidence="1">
    <location>
        <begin position="288"/>
        <end position="308"/>
    </location>
</feature>
<dbReference type="OMA" id="WFIRGIQ"/>
<evidence type="ECO:0008006" key="5">
    <source>
        <dbReference type="Google" id="ProtNLM"/>
    </source>
</evidence>